<evidence type="ECO:0000256" key="4">
    <source>
        <dbReference type="ARBA" id="ARBA00022782"/>
    </source>
</evidence>
<feature type="region of interest" description="Disordered" evidence="8">
    <location>
        <begin position="1"/>
        <end position="126"/>
    </location>
</feature>
<dbReference type="Gene3D" id="3.30.420.10">
    <property type="entry name" value="Ribonuclease H-like superfamily/Ribonuclease H"/>
    <property type="match status" value="1"/>
</dbReference>
<reference evidence="11" key="1">
    <citation type="submission" date="2016-11" db="EMBL/GenBank/DDBJ databases">
        <title>Aeolosoma viride, a potential animal model for studies of regeneration.</title>
        <authorList>
            <person name="Hsieh Y.-W."/>
            <person name="Chen J.-H."/>
        </authorList>
    </citation>
    <scope>NUCLEOTIDE SEQUENCE</scope>
</reference>
<evidence type="ECO:0000256" key="5">
    <source>
        <dbReference type="ARBA" id="ARBA00022884"/>
    </source>
</evidence>
<dbReference type="SUPFAM" id="SSF101690">
    <property type="entry name" value="PAZ domain"/>
    <property type="match status" value="1"/>
</dbReference>
<keyword evidence="4" id="KW-0221">Differentiation</keyword>
<dbReference type="InterPro" id="IPR012337">
    <property type="entry name" value="RNaseH-like_sf"/>
</dbReference>
<feature type="domain" description="PAZ" evidence="9">
    <location>
        <begin position="299"/>
        <end position="410"/>
    </location>
</feature>
<dbReference type="Gene3D" id="3.40.50.2300">
    <property type="match status" value="1"/>
</dbReference>
<evidence type="ECO:0000256" key="6">
    <source>
        <dbReference type="ARBA" id="ARBA00023158"/>
    </source>
</evidence>
<proteinExistence type="evidence at transcript level"/>
<dbReference type="AlphaFoldDB" id="A0A1S6Q5R9"/>
<evidence type="ECO:0000256" key="3">
    <source>
        <dbReference type="ARBA" id="ARBA00022490"/>
    </source>
</evidence>
<dbReference type="Gene3D" id="2.170.260.10">
    <property type="entry name" value="paz domain"/>
    <property type="match status" value="1"/>
</dbReference>
<evidence type="ECO:0000256" key="2">
    <source>
        <dbReference type="ARBA" id="ARBA00022473"/>
    </source>
</evidence>
<dbReference type="FunFam" id="3.30.420.10:FF:000014">
    <property type="entry name" value="Piwi-like RNA-mediated gene silencing 1"/>
    <property type="match status" value="1"/>
</dbReference>
<dbReference type="Pfam" id="PF02171">
    <property type="entry name" value="Piwi"/>
    <property type="match status" value="1"/>
</dbReference>
<feature type="compositionally biased region" description="Basic and acidic residues" evidence="8">
    <location>
        <begin position="90"/>
        <end position="99"/>
    </location>
</feature>
<name>A0A1S6Q5R9_9ANNE</name>
<dbReference type="InterPro" id="IPR036397">
    <property type="entry name" value="RNaseH_sf"/>
</dbReference>
<comment type="similarity">
    <text evidence="7">Belongs to the argonaute family. Piwi subfamily.</text>
</comment>
<evidence type="ECO:0000259" key="10">
    <source>
        <dbReference type="PROSITE" id="PS50822"/>
    </source>
</evidence>
<dbReference type="Pfam" id="PF23278">
    <property type="entry name" value="Piwi_N"/>
    <property type="match status" value="1"/>
</dbReference>
<keyword evidence="6" id="KW-0943">RNA-mediated gene silencing</keyword>
<feature type="compositionally biased region" description="Basic residues" evidence="8">
    <location>
        <begin position="1"/>
        <end position="11"/>
    </location>
</feature>
<evidence type="ECO:0000256" key="8">
    <source>
        <dbReference type="SAM" id="MobiDB-lite"/>
    </source>
</evidence>
<dbReference type="InterPro" id="IPR036085">
    <property type="entry name" value="PAZ_dom_sf"/>
</dbReference>
<evidence type="ECO:0000313" key="11">
    <source>
        <dbReference type="EMBL" id="AQV09901.1"/>
    </source>
</evidence>
<dbReference type="SMART" id="SM00950">
    <property type="entry name" value="Piwi"/>
    <property type="match status" value="1"/>
</dbReference>
<dbReference type="PROSITE" id="PS50821">
    <property type="entry name" value="PAZ"/>
    <property type="match status" value="1"/>
</dbReference>
<dbReference type="GO" id="GO:0005737">
    <property type="term" value="C:cytoplasm"/>
    <property type="evidence" value="ECO:0007669"/>
    <property type="project" value="UniProtKB-SubCell"/>
</dbReference>
<dbReference type="CDD" id="cd04658">
    <property type="entry name" value="Piwi_piwi-like_Euk"/>
    <property type="match status" value="1"/>
</dbReference>
<protein>
    <submittedName>
        <fullName evidence="11">Piwi</fullName>
    </submittedName>
</protein>
<keyword evidence="3" id="KW-0963">Cytoplasm</keyword>
<dbReference type="GO" id="GO:0003723">
    <property type="term" value="F:RNA binding"/>
    <property type="evidence" value="ECO:0007669"/>
    <property type="project" value="UniProtKB-KW"/>
</dbReference>
<accession>A0A1S6Q5R9</accession>
<dbReference type="PROSITE" id="PS50822">
    <property type="entry name" value="PIWI"/>
    <property type="match status" value="1"/>
</dbReference>
<comment type="subcellular location">
    <subcellularLocation>
        <location evidence="1">Cytoplasm</location>
    </subcellularLocation>
</comment>
<sequence>MTGRARGRARGRGQGPSEQSVGGPSLQTPATVQPAAAAPPSTTLPPAGSGRAVPRGGMASTESRPGNVSNVEAGMAALKVGGDRGGNGSGRERDASGRERGRRRGGPDTYVFATTRPPNLLDKRGTYDPNQEVNLVTNYFRLETAPDFHLYQYHVSFQPEVVSKGMRSKLVREQEQLIGKVKAFDGTVLFLPLRLPNDETEITTQKPDAENVKVKFSLTNVLPPSSYMCLHVYNIIFRRILNIIQMKQIGRNYYNPNQSVAIPQHKLEVWPGFVTSILNYESSVLLMCDVSHKILRTNTVLDEMYDIYDTTRGNFQDEVTKRLVGQIVLTRYNNKTYKIDDIDFASSPQSTFEKADGSQISYVAYYKQHHSIDIHDMKQPMLVSMPKKKDIRRGQNKPIYLLPELCTLTGLTDEARADFRVMKDVAEYTRVGPGGRTKTLQELVNVINSNPNVTQEMGGWGMRFASRLLELKGHILKQEAVFMRGRQLNYDAIEADWTKGMRNNQLTSCVNIERWVMVFTSRDAGVAEEFYQTLERVGPPLGIKVASPQVCQLQNDQTPSFLQALKEKSNPDTQLVLCILPSNRKDRYDAIKKWCCIDNPVPSRVVLSKTLSKKQSLMSVVTKVCIQLNCKLGGEAWTLEVPLKNIMVVGIDSYHDSAKKGQSVGALVASMNGTLTKYYSRCVFQHTHQELLDGLKVCLQAAIRQYYEINKQPPSRIIIYRDGVGDGQLDTVVQHEVPQMFETFKTIGPEYKPQVGFVIVKKRLNTRFFKVNGGREPGNPPPGTVVDTEVTRPEWYDFFLVSQSVRQGTVSPTHYNVVYDTTGLKVDHMQKLAYKLTHLYYNWPGTIRVPAPCQYAHKLAFLVGQSLHKDPHLALADKLFYL</sequence>
<keyword evidence="5" id="KW-0694">RNA-binding</keyword>
<dbReference type="FunFam" id="2.170.260.10:FF:000003">
    <property type="entry name" value="Piwi-like RNA-mediated gene silencing 2"/>
    <property type="match status" value="1"/>
</dbReference>
<evidence type="ECO:0000256" key="7">
    <source>
        <dbReference type="ARBA" id="ARBA00038291"/>
    </source>
</evidence>
<dbReference type="PANTHER" id="PTHR22891">
    <property type="entry name" value="EUKARYOTIC TRANSLATION INITIATION FACTOR 2C"/>
    <property type="match status" value="1"/>
</dbReference>
<dbReference type="InterPro" id="IPR003100">
    <property type="entry name" value="PAZ_dom"/>
</dbReference>
<keyword evidence="2" id="KW-0217">Developmental protein</keyword>
<dbReference type="Pfam" id="PF02170">
    <property type="entry name" value="PAZ"/>
    <property type="match status" value="1"/>
</dbReference>
<feature type="compositionally biased region" description="Low complexity" evidence="8">
    <location>
        <begin position="28"/>
        <end position="47"/>
    </location>
</feature>
<evidence type="ECO:0000256" key="1">
    <source>
        <dbReference type="ARBA" id="ARBA00004496"/>
    </source>
</evidence>
<dbReference type="InterPro" id="IPR003165">
    <property type="entry name" value="Piwi"/>
</dbReference>
<feature type="compositionally biased region" description="Polar residues" evidence="8">
    <location>
        <begin position="16"/>
        <end position="27"/>
    </location>
</feature>
<dbReference type="SUPFAM" id="SSF53098">
    <property type="entry name" value="Ribonuclease H-like"/>
    <property type="match status" value="1"/>
</dbReference>
<dbReference type="SMART" id="SM00949">
    <property type="entry name" value="PAZ"/>
    <property type="match status" value="1"/>
</dbReference>
<feature type="domain" description="Piwi" evidence="10">
    <location>
        <begin position="575"/>
        <end position="868"/>
    </location>
</feature>
<dbReference type="EMBL" id="KY079095">
    <property type="protein sequence ID" value="AQV09901.1"/>
    <property type="molecule type" value="mRNA"/>
</dbReference>
<dbReference type="GO" id="GO:0031047">
    <property type="term" value="P:regulatory ncRNA-mediated gene silencing"/>
    <property type="evidence" value="ECO:0007669"/>
    <property type="project" value="UniProtKB-KW"/>
</dbReference>
<dbReference type="CDD" id="cd02845">
    <property type="entry name" value="PAZ_piwi_like"/>
    <property type="match status" value="1"/>
</dbReference>
<dbReference type="GO" id="GO:0030154">
    <property type="term" value="P:cell differentiation"/>
    <property type="evidence" value="ECO:0007669"/>
    <property type="project" value="UniProtKB-KW"/>
</dbReference>
<evidence type="ECO:0000259" key="9">
    <source>
        <dbReference type="PROSITE" id="PS50821"/>
    </source>
</evidence>
<feature type="compositionally biased region" description="Polar residues" evidence="8">
    <location>
        <begin position="60"/>
        <end position="70"/>
    </location>
</feature>
<organism evidence="11">
    <name type="scientific">Aeolosoma viride</name>
    <dbReference type="NCBI Taxonomy" id="394736"/>
    <lineage>
        <taxon>Eukaryota</taxon>
        <taxon>Metazoa</taxon>
        <taxon>Spiralia</taxon>
        <taxon>Lophotrochozoa</taxon>
        <taxon>Annelida</taxon>
        <taxon>Clitellata</taxon>
        <taxon>Oligochaeta</taxon>
        <taxon>Crassiclitellata</taxon>
        <taxon>Lumbricina</taxon>
        <taxon>Aeolosomatidae</taxon>
        <taxon>Aeolosoma</taxon>
    </lineage>
</organism>